<feature type="region of interest" description="Disordered" evidence="1">
    <location>
        <begin position="1"/>
        <end position="21"/>
    </location>
</feature>
<dbReference type="Proteomes" id="UP000678276">
    <property type="component" value="Unassembled WGS sequence"/>
</dbReference>
<dbReference type="CDD" id="cd02199">
    <property type="entry name" value="YjgF_YER057c_UK114_like_1"/>
    <property type="match status" value="1"/>
</dbReference>
<proteinExistence type="predicted"/>
<accession>A0ABS4BN44</accession>
<dbReference type="PANTHER" id="PTHR43760:SF1">
    <property type="entry name" value="ENDORIBONUCLEASE L-PSP_CHORISMATE MUTASE-LIKE DOMAIN-CONTAINING PROTEIN"/>
    <property type="match status" value="1"/>
</dbReference>
<dbReference type="SUPFAM" id="SSF55298">
    <property type="entry name" value="YjgF-like"/>
    <property type="match status" value="1"/>
</dbReference>
<evidence type="ECO:0000256" key="1">
    <source>
        <dbReference type="SAM" id="MobiDB-lite"/>
    </source>
</evidence>
<dbReference type="InterPro" id="IPR013813">
    <property type="entry name" value="Endoribo_LPSP/chorism_mut-like"/>
</dbReference>
<dbReference type="EMBL" id="JAGJCF010000026">
    <property type="protein sequence ID" value="MBP0618162.1"/>
    <property type="molecule type" value="Genomic_DNA"/>
</dbReference>
<reference evidence="3 4" key="1">
    <citation type="submission" date="2021-04" db="EMBL/GenBank/DDBJ databases">
        <title>Whole genome sequence of Jiella sp. KSK16Y-1.</title>
        <authorList>
            <person name="Tuo L."/>
        </authorList>
    </citation>
    <scope>NUCLEOTIDE SEQUENCE [LARGE SCALE GENOMIC DNA]</scope>
    <source>
        <strain evidence="3 4">KSK16Y-1</strain>
    </source>
</reference>
<gene>
    <name evidence="3" type="ORF">J6595_21490</name>
</gene>
<dbReference type="PANTHER" id="PTHR43760">
    <property type="entry name" value="ENDORIBONUCLEASE-RELATED"/>
    <property type="match status" value="1"/>
</dbReference>
<protein>
    <submittedName>
        <fullName evidence="3">RidA family protein</fullName>
    </submittedName>
</protein>
<dbReference type="Gene3D" id="3.30.1330.40">
    <property type="entry name" value="RutC-like"/>
    <property type="match status" value="1"/>
</dbReference>
<keyword evidence="4" id="KW-1185">Reference proteome</keyword>
<dbReference type="Pfam" id="PF14588">
    <property type="entry name" value="YjgF_endoribonc"/>
    <property type="match status" value="1"/>
</dbReference>
<evidence type="ECO:0000313" key="3">
    <source>
        <dbReference type="EMBL" id="MBP0618162.1"/>
    </source>
</evidence>
<feature type="domain" description="Endoribonuclease L-PSP/chorismate mutase-like" evidence="2">
    <location>
        <begin position="24"/>
        <end position="157"/>
    </location>
</feature>
<evidence type="ECO:0000259" key="2">
    <source>
        <dbReference type="Pfam" id="PF14588"/>
    </source>
</evidence>
<name>A0ABS4BN44_9HYPH</name>
<dbReference type="RefSeq" id="WP_209597635.1">
    <property type="nucleotide sequence ID" value="NZ_JAGJCF010000026.1"/>
</dbReference>
<evidence type="ECO:0000313" key="4">
    <source>
        <dbReference type="Proteomes" id="UP000678276"/>
    </source>
</evidence>
<dbReference type="InterPro" id="IPR035959">
    <property type="entry name" value="RutC-like_sf"/>
</dbReference>
<organism evidence="3 4">
    <name type="scientific">Jiella mangrovi</name>
    <dbReference type="NCBI Taxonomy" id="2821407"/>
    <lineage>
        <taxon>Bacteria</taxon>
        <taxon>Pseudomonadati</taxon>
        <taxon>Pseudomonadota</taxon>
        <taxon>Alphaproteobacteria</taxon>
        <taxon>Hyphomicrobiales</taxon>
        <taxon>Aurantimonadaceae</taxon>
        <taxon>Jiella</taxon>
    </lineage>
</organism>
<comment type="caution">
    <text evidence="3">The sequence shown here is derived from an EMBL/GenBank/DDBJ whole genome shotgun (WGS) entry which is preliminary data.</text>
</comment>
<sequence>MTANPTATHPEGENPVTRPEAGPEARLKAVNIKLPALPPAPIGSFTNVRESGNLLYVSGQGPVLPDGSLMRGKVGADVDAQTARQHAEIVAINILAALRGHCGSLDEIGGVVKLLGLVNATPSFDRHSFVIDGASDLLASVFGAAGVHARSSFGVSSLPNGITVEVEAIFERA</sequence>